<evidence type="ECO:0000256" key="3">
    <source>
        <dbReference type="SAM" id="MobiDB-lite"/>
    </source>
</evidence>
<protein>
    <submittedName>
        <fullName evidence="4">OLC1v1014898C1</fullName>
    </submittedName>
</protein>
<dbReference type="InterPro" id="IPR051992">
    <property type="entry name" value="OxStress_Response_Reg"/>
</dbReference>
<sequence length="206" mass="22810">MGQGKPHNVQDQMKKRDGAKIMIHDDDDDDDDHNRHDQFPSSSIGHLHHVDHDDDDDDTDDDSSISNGSSSSNDDFDDDDDASSTITCSTSSNSSTGALFDLSEIMAQLPIKRGLSQFYNGKSDSFTCLSRVTSLEDLAKKESPYNCRRKKNKAVAYRLFTLPRPVISKKNTRGTSLSTSSLRRSFINANCIRPPQIPLHKGFNGG</sequence>
<dbReference type="GO" id="GO:0005634">
    <property type="term" value="C:nucleus"/>
    <property type="evidence" value="ECO:0007669"/>
    <property type="project" value="UniProtKB-SubCell"/>
</dbReference>
<feature type="region of interest" description="Disordered" evidence="3">
    <location>
        <begin position="1"/>
        <end position="94"/>
    </location>
</feature>
<accession>A0AAV1E5Q8</accession>
<keyword evidence="5" id="KW-1185">Reference proteome</keyword>
<dbReference type="AlphaFoldDB" id="A0AAV1E5Q8"/>
<dbReference type="EMBL" id="OX459124">
    <property type="protein sequence ID" value="CAI9114228.1"/>
    <property type="molecule type" value="Genomic_DNA"/>
</dbReference>
<reference evidence="4" key="1">
    <citation type="submission" date="2023-03" db="EMBL/GenBank/DDBJ databases">
        <authorList>
            <person name="Julca I."/>
        </authorList>
    </citation>
    <scope>NUCLEOTIDE SEQUENCE</scope>
</reference>
<gene>
    <name evidence="4" type="ORF">OLC1_LOCUS21046</name>
</gene>
<dbReference type="PANTHER" id="PTHR33172">
    <property type="entry name" value="OS08G0516900 PROTEIN"/>
    <property type="match status" value="1"/>
</dbReference>
<dbReference type="GO" id="GO:0006950">
    <property type="term" value="P:response to stress"/>
    <property type="evidence" value="ECO:0007669"/>
    <property type="project" value="UniProtKB-ARBA"/>
</dbReference>
<proteinExistence type="predicted"/>
<evidence type="ECO:0000313" key="5">
    <source>
        <dbReference type="Proteomes" id="UP001161247"/>
    </source>
</evidence>
<evidence type="ECO:0000256" key="1">
    <source>
        <dbReference type="ARBA" id="ARBA00004123"/>
    </source>
</evidence>
<comment type="subcellular location">
    <subcellularLocation>
        <location evidence="1">Nucleus</location>
    </subcellularLocation>
</comment>
<feature type="compositionally biased region" description="Basic and acidic residues" evidence="3">
    <location>
        <begin position="12"/>
        <end position="24"/>
    </location>
</feature>
<feature type="compositionally biased region" description="Low complexity" evidence="3">
    <location>
        <begin position="83"/>
        <end position="94"/>
    </location>
</feature>
<feature type="compositionally biased region" description="Low complexity" evidence="3">
    <location>
        <begin position="64"/>
        <end position="73"/>
    </location>
</feature>
<dbReference type="PANTHER" id="PTHR33172:SF99">
    <property type="entry name" value="COLD INDUCED PROTEIN-LIKE"/>
    <property type="match status" value="1"/>
</dbReference>
<dbReference type="Proteomes" id="UP001161247">
    <property type="component" value="Chromosome 7"/>
</dbReference>
<keyword evidence="2" id="KW-0539">Nucleus</keyword>
<feature type="compositionally biased region" description="Acidic residues" evidence="3">
    <location>
        <begin position="53"/>
        <end position="63"/>
    </location>
</feature>
<name>A0AAV1E5Q8_OLDCO</name>
<organism evidence="4 5">
    <name type="scientific">Oldenlandia corymbosa var. corymbosa</name>
    <dbReference type="NCBI Taxonomy" id="529605"/>
    <lineage>
        <taxon>Eukaryota</taxon>
        <taxon>Viridiplantae</taxon>
        <taxon>Streptophyta</taxon>
        <taxon>Embryophyta</taxon>
        <taxon>Tracheophyta</taxon>
        <taxon>Spermatophyta</taxon>
        <taxon>Magnoliopsida</taxon>
        <taxon>eudicotyledons</taxon>
        <taxon>Gunneridae</taxon>
        <taxon>Pentapetalae</taxon>
        <taxon>asterids</taxon>
        <taxon>lamiids</taxon>
        <taxon>Gentianales</taxon>
        <taxon>Rubiaceae</taxon>
        <taxon>Rubioideae</taxon>
        <taxon>Spermacoceae</taxon>
        <taxon>Hedyotis-Oldenlandia complex</taxon>
        <taxon>Oldenlandia</taxon>
    </lineage>
</organism>
<evidence type="ECO:0000313" key="4">
    <source>
        <dbReference type="EMBL" id="CAI9114228.1"/>
    </source>
</evidence>
<evidence type="ECO:0000256" key="2">
    <source>
        <dbReference type="ARBA" id="ARBA00023242"/>
    </source>
</evidence>